<feature type="region of interest" description="Disordered" evidence="7">
    <location>
        <begin position="2204"/>
        <end position="2233"/>
    </location>
</feature>
<feature type="region of interest" description="Disordered" evidence="7">
    <location>
        <begin position="1951"/>
        <end position="1971"/>
    </location>
</feature>
<keyword evidence="5" id="KW-0067">ATP-binding</keyword>
<feature type="compositionally biased region" description="Basic residues" evidence="7">
    <location>
        <begin position="2708"/>
        <end position="2717"/>
    </location>
</feature>
<feature type="region of interest" description="Disordered" evidence="7">
    <location>
        <begin position="1775"/>
        <end position="1831"/>
    </location>
</feature>
<proteinExistence type="predicted"/>
<feature type="compositionally biased region" description="Low complexity" evidence="7">
    <location>
        <begin position="2763"/>
        <end position="2777"/>
    </location>
</feature>
<feature type="region of interest" description="Disordered" evidence="7">
    <location>
        <begin position="2417"/>
        <end position="2451"/>
    </location>
</feature>
<dbReference type="InterPro" id="IPR003593">
    <property type="entry name" value="AAA+_ATPase"/>
</dbReference>
<protein>
    <recommendedName>
        <fullName evidence="8">ABC transporter domain-containing protein</fullName>
    </recommendedName>
</protein>
<comment type="subcellular location">
    <subcellularLocation>
        <location evidence="1">Cell membrane</location>
        <topology evidence="1">Peripheral membrane protein</topology>
    </subcellularLocation>
</comment>
<feature type="region of interest" description="Disordered" evidence="7">
    <location>
        <begin position="687"/>
        <end position="838"/>
    </location>
</feature>
<feature type="compositionally biased region" description="Basic residues" evidence="7">
    <location>
        <begin position="851"/>
        <end position="870"/>
    </location>
</feature>
<dbReference type="PROSITE" id="PS50893">
    <property type="entry name" value="ABC_TRANSPORTER_2"/>
    <property type="match status" value="1"/>
</dbReference>
<feature type="compositionally biased region" description="Low complexity" evidence="7">
    <location>
        <begin position="812"/>
        <end position="821"/>
    </location>
</feature>
<gene>
    <name evidence="9" type="ORF">Tci_000652</name>
</gene>
<keyword evidence="6" id="KW-0472">Membrane</keyword>
<feature type="compositionally biased region" description="Basic and acidic residues" evidence="7">
    <location>
        <begin position="1340"/>
        <end position="1354"/>
    </location>
</feature>
<feature type="compositionally biased region" description="Low complexity" evidence="7">
    <location>
        <begin position="1396"/>
        <end position="1413"/>
    </location>
</feature>
<evidence type="ECO:0000256" key="5">
    <source>
        <dbReference type="ARBA" id="ARBA00022840"/>
    </source>
</evidence>
<dbReference type="EMBL" id="BKCJ010000013">
    <property type="protein sequence ID" value="GEU28674.1"/>
    <property type="molecule type" value="Genomic_DNA"/>
</dbReference>
<feature type="compositionally biased region" description="Basic residues" evidence="7">
    <location>
        <begin position="971"/>
        <end position="981"/>
    </location>
</feature>
<evidence type="ECO:0000256" key="7">
    <source>
        <dbReference type="SAM" id="MobiDB-lite"/>
    </source>
</evidence>
<keyword evidence="2" id="KW-0813">Transport</keyword>
<dbReference type="SUPFAM" id="SSF52540">
    <property type="entry name" value="P-loop containing nucleoside triphosphate hydrolases"/>
    <property type="match status" value="1"/>
</dbReference>
<dbReference type="GO" id="GO:0005524">
    <property type="term" value="F:ATP binding"/>
    <property type="evidence" value="ECO:0007669"/>
    <property type="project" value="UniProtKB-KW"/>
</dbReference>
<feature type="region of interest" description="Disordered" evidence="7">
    <location>
        <begin position="1319"/>
        <end position="1358"/>
    </location>
</feature>
<feature type="compositionally biased region" description="Basic and acidic residues" evidence="7">
    <location>
        <begin position="703"/>
        <end position="712"/>
    </location>
</feature>
<feature type="compositionally biased region" description="Basic and acidic residues" evidence="7">
    <location>
        <begin position="2842"/>
        <end position="2852"/>
    </location>
</feature>
<feature type="compositionally biased region" description="Basic residues" evidence="7">
    <location>
        <begin position="2853"/>
        <end position="2862"/>
    </location>
</feature>
<evidence type="ECO:0000256" key="6">
    <source>
        <dbReference type="ARBA" id="ARBA00023136"/>
    </source>
</evidence>
<feature type="compositionally biased region" description="Low complexity" evidence="7">
    <location>
        <begin position="2532"/>
        <end position="2544"/>
    </location>
</feature>
<name>A0A699GFS3_TANCI</name>
<dbReference type="PANTHER" id="PTHR43297:SF7">
    <property type="entry name" value="D,D-DIPEPTIDE TRANSPORT ATP-BINDING PROTEIN DDPD-RELATED"/>
    <property type="match status" value="1"/>
</dbReference>
<dbReference type="InterPro" id="IPR003439">
    <property type="entry name" value="ABC_transporter-like_ATP-bd"/>
</dbReference>
<feature type="compositionally biased region" description="Low complexity" evidence="7">
    <location>
        <begin position="1608"/>
        <end position="1622"/>
    </location>
</feature>
<feature type="compositionally biased region" description="Basic residues" evidence="7">
    <location>
        <begin position="1319"/>
        <end position="1333"/>
    </location>
</feature>
<dbReference type="GO" id="GO:0016887">
    <property type="term" value="F:ATP hydrolysis activity"/>
    <property type="evidence" value="ECO:0007669"/>
    <property type="project" value="InterPro"/>
</dbReference>
<feature type="compositionally biased region" description="Low complexity" evidence="7">
    <location>
        <begin position="1783"/>
        <end position="1810"/>
    </location>
</feature>
<feature type="region of interest" description="Disordered" evidence="7">
    <location>
        <begin position="1021"/>
        <end position="1044"/>
    </location>
</feature>
<dbReference type="Pfam" id="PF00005">
    <property type="entry name" value="ABC_tran"/>
    <property type="match status" value="1"/>
</dbReference>
<feature type="region of interest" description="Disordered" evidence="7">
    <location>
        <begin position="1396"/>
        <end position="1421"/>
    </location>
</feature>
<evidence type="ECO:0000256" key="2">
    <source>
        <dbReference type="ARBA" id="ARBA00022448"/>
    </source>
</evidence>
<evidence type="ECO:0000256" key="1">
    <source>
        <dbReference type="ARBA" id="ARBA00004202"/>
    </source>
</evidence>
<dbReference type="GO" id="GO:0005886">
    <property type="term" value="C:plasma membrane"/>
    <property type="evidence" value="ECO:0007669"/>
    <property type="project" value="UniProtKB-SubCell"/>
</dbReference>
<keyword evidence="4" id="KW-0547">Nucleotide-binding</keyword>
<sequence length="3035" mass="315360">MRTAALEVIVVQVDLAEAHARRPLGHVQKVIVVERDRQVAVVGGARIRRADQIVFLVQRETVVRDGHVVGTVLDVERAVVTLLEAAVRGGQLVVGLRRVGERVMVDPHVFGVEHGDAVVLRVPVARVAVVRIPDRRDVARVDDIEVADDDVLDAVQHQVGVDQPGVGADADQRGVAGELDLQPCGLVGGVLERPAAVAGGRVDGAVELDDFRLVALGLDGRHQLRGRADLVDRCGRGGRAAGGAAVLRGPSAGRGGLQGGVARRRRRGRCRGWRRGRGRSWRRAGVRRRGWRRGRARRRGCTGRTDGAFLGRAGVRVGTEGGGAAGHIAGQRLDRPLVLDAIRYLARAAAHLAHLAIVGALGIAARPVGCRREAGRLRMGDHGALEDGRVRQFQAVDVGAAQVGALEPGLLQRGVAQAAAFEHGVAEIAARQVGVGKVEVFQGCLPERKAAQVGAHQQAFLELQAQVGHFLERRSGQLAAAIGDGRQLGAAPLGVVEVAAVEAGVDQVGRFEVGAAGAAALPDGARQLAGKQRGAREGAALEGATLQVQARQVGVVEAAVLKMMKSLREKMFEFGAVQRQAGHHGGSMPALDAQQALAGLPTGLLIFDSALFYPGRPGRSIAARPAAHHADGRARPAGAGRPAVRTGPLAAPRPSRLGLPGSVFRSGHDRRDCRLVCRGGAVSPPAGHTVMAHGHHPQQQGPHRQEPGEIRRKSLHYRGRHQPAAARGRHCRQGGPLPAGSGQRGAPHAMDRAGSGKTAALARPRSDPPPGARDRHPRAGPHRPGPPGRRLHRRPDRRRPAAVPGGPGAGPAGRLPGQRGQPRIDRQHGAKRRQHGKLGARIRARQGHAAHYPLHHPQRGRAARVPRPPRARQTGRLDRQQCAAAQGRSPVAGGHPALPARCAGQRQGAAHARRIVGGAARASAGRPAQRQPRRAGRGPQAGRARRAHADGQPRHARRSQPPAGSGQRPALHPHQRHRGGRAGRAADPCHRAGGLAWAAPGLHCGRGGMAAGCAGRCRGRPRPPAPAHAGQRRHADRGGAVGADGAGTVAQRLHVYAHGSDANAARRQPLPRRLRADRQYGAGVAAARAGHAGRAQAGGHYRLVRGARRHRGAAAPAVRAAAFPVHPLRHPAAGAVVVRPGRARDRHHRQRPVPDQVDRAAAAVRRRIQPGLARRGAAGAAGAVHQRLACGNAGADGAKPPGRPGLYARSAQRAPPATADGRVAGGAKSAAHDVLENQCRPPVPARGARAPGDEPGRGTRRHRHRAAARRGPRRQPAVPARAAAVAPAVAGAVAHRSGGRAPPAQRGRLYAGRGRHPAAGRTPLRHHPVHVRRPPGAAADRVRHPGTDAPDRHCGAGGHPTATMVGDYANGGGDWGAMNWHDAALDAALARLRSPSRAASATSPSTPSSAATAFPRSGGIHDGAAEHRAALVAHAGPAPAAGGAGVPAGGHAVLFHDPLAAGRHGVPHCRRPLWLRHGRCRRCRRGADGTGPEPPRVGRAGRLVGAAVAAGPGRVAGDGAAGAAGNRRATGADLAPVLLGGAAVGAAGACSRRAGRPAARRLVRPRHAGRVHPAARHAAVRPGAGPGAGVFGGAQRPAGRRPPGPGQRGAARAHAGAGTGRRVLARGARRHGGRARQRLLRFRADQGPVAAAGAGAPRRAQRGRAGGGLCGGAAGVPGGRRGAGGNHLCLARHRPRAGARDLRTRCAHDPGHGAGAGMAVRATRAAHAAHAAHAARPGCAAGSAAPPPLARSAHRRRCAAGRRCHVCAARSRIDRHRPGAPDPVALPGGAELGAAAGARPPGPQHAGAPGRRVAPVAVDGAAERRERRRPRHRARFAGRVARRLAGTRADRVRRRHPRPARAVAGAAAGRLCARPVLAVVRRHFAGAVGGVFSRGARGGRHPAGGTAGGGVAPAGFRAAVHRAPAPAARTAATAADADALRLRRCGAGHGGAGFHRRGPATAHAGAGRDDDRTAAVLQRSAMADRRAHPGALVRAIDLHIPAGGTLTLLGESGSGKSLLAQAIMGNLPAALTCAGAVEVGEHRSDAADVRARRALWGRQLALLPQEPWLALDPTMRAARQIAEVHELVRGMAPEAAAPTASAELARLGMDGAGDKYPFQLSGGMAQRVAFLATHAAGAPVMIIDEPTKGLDADRRADVLAVLRAAIADGLTLLTITHDVWLARQLRGQVAVMLDGEIVEQGEAATQRSAGAPRRGGQAFRRPPAVCGRRRRDPARRIDCRHGAQRRGQDDVRQYRAGIAAAGPRCRGAGRWPGAHRVPEDLPGPRGGIRADRHAAPLAAGRGGAARTGMGRAGRPACAPAAAAHAARPAAVAGVGRRIAAGGAGPRAAAASRPDLRGRTDVAARPGDPAGNPGAAGGACPRVRLRGALGDARRRHFGPDGGPDGGTASAYNTARRHHENLRQTSVRPGRHPPPAGTRPRGAGQLRAQRPHQHHDYGLAHDDRLYAGAGRLLHRSLQSQLRHGRTIERMLRPDRPGGRGSGRAADCRVLRQLRMPAGRCRSQSEPAAVRVGSGARARGRHAQAAQNPALPGRRPVHGLGARDRQPAALPRPDPSSHSGSRHEFHPLVHPDRIADAGPRPGHHQHFAFAVHVGHRLSRRGHRAGPLGAQPVPLRSVPGVGPARTADRDRHPGVAVFGGAQDARAVPPPALGRAPAPGVDLDDLHGDDGVGVCLLRARPAGGRGDPAGRHPGAHRPGAGHRRPDPPRGRQRPPALYPDLRSGHERRQRRAVRVPRPGHPGPRRDGGPALALAAGGRLLGRLGRHRHRRRGRRPYRAPVVEPARGQAAPRHPRRPGGTGTDRGGVRRGHAGPRVGLPGRVLCRRGAAPDRVDDGRRAGRRTGHARIGHQQIESGARQRRPRSADDGQQRVAGVQGAPGAPVRADAGADPGRHDLAAVHDVECAVDGAVPVLHRPAGGRVPGTGRQPHQHPPARDDRVVRHPRHRLHLLPGVCHRGGAGAGPGHAADQHHAVRDHAVDRRAWPQRQAPDGGRLAQIRASSGCSSAICDVANRAASHLRLC</sequence>
<feature type="compositionally biased region" description="Low complexity" evidence="7">
    <location>
        <begin position="2362"/>
        <end position="2380"/>
    </location>
</feature>
<dbReference type="Gene3D" id="3.40.50.300">
    <property type="entry name" value="P-loop containing nucleotide triphosphate hydrolases"/>
    <property type="match status" value="1"/>
</dbReference>
<feature type="compositionally biased region" description="Basic residues" evidence="7">
    <location>
        <begin position="713"/>
        <end position="732"/>
    </location>
</feature>
<feature type="region of interest" description="Disordered" evidence="7">
    <location>
        <begin position="241"/>
        <end position="261"/>
    </location>
</feature>
<evidence type="ECO:0000259" key="8">
    <source>
        <dbReference type="PROSITE" id="PS50893"/>
    </source>
</evidence>
<dbReference type="SMART" id="SM00382">
    <property type="entry name" value="AAA"/>
    <property type="match status" value="1"/>
</dbReference>
<feature type="compositionally biased region" description="Low complexity" evidence="7">
    <location>
        <begin position="2342"/>
        <end position="2352"/>
    </location>
</feature>
<dbReference type="PANTHER" id="PTHR43297">
    <property type="entry name" value="OLIGOPEPTIDE TRANSPORT ATP-BINDING PROTEIN APPD"/>
    <property type="match status" value="1"/>
</dbReference>
<feature type="region of interest" description="Disordered" evidence="7">
    <location>
        <begin position="2693"/>
        <end position="2907"/>
    </location>
</feature>
<organism evidence="9">
    <name type="scientific">Tanacetum cinerariifolium</name>
    <name type="common">Dalmatian daisy</name>
    <name type="synonym">Chrysanthemum cinerariifolium</name>
    <dbReference type="NCBI Taxonomy" id="118510"/>
    <lineage>
        <taxon>Eukaryota</taxon>
        <taxon>Viridiplantae</taxon>
        <taxon>Streptophyta</taxon>
        <taxon>Embryophyta</taxon>
        <taxon>Tracheophyta</taxon>
        <taxon>Spermatophyta</taxon>
        <taxon>Magnoliopsida</taxon>
        <taxon>eudicotyledons</taxon>
        <taxon>Gunneridae</taxon>
        <taxon>Pentapetalae</taxon>
        <taxon>asterids</taxon>
        <taxon>campanulids</taxon>
        <taxon>Asterales</taxon>
        <taxon>Asteraceae</taxon>
        <taxon>Asteroideae</taxon>
        <taxon>Anthemideae</taxon>
        <taxon>Anthemidinae</taxon>
        <taxon>Tanacetum</taxon>
    </lineage>
</organism>
<feature type="region of interest" description="Disordered" evidence="7">
    <location>
        <begin position="1567"/>
        <end position="1635"/>
    </location>
</feature>
<feature type="compositionally biased region" description="Basic and acidic residues" evidence="7">
    <location>
        <begin position="2483"/>
        <end position="2495"/>
    </location>
</feature>
<feature type="region of interest" description="Disordered" evidence="7">
    <location>
        <begin position="2391"/>
        <end position="2410"/>
    </location>
</feature>
<feature type="compositionally biased region" description="Basic residues" evidence="7">
    <location>
        <begin position="829"/>
        <end position="838"/>
    </location>
</feature>
<feature type="region of interest" description="Disordered" evidence="7">
    <location>
        <begin position="851"/>
        <end position="987"/>
    </location>
</feature>
<evidence type="ECO:0000256" key="3">
    <source>
        <dbReference type="ARBA" id="ARBA00022475"/>
    </source>
</evidence>
<comment type="caution">
    <text evidence="9">The sequence shown here is derived from an EMBL/GenBank/DDBJ whole genome shotgun (WGS) entry which is preliminary data.</text>
</comment>
<feature type="domain" description="ABC transporter" evidence="8">
    <location>
        <begin position="1977"/>
        <end position="2219"/>
    </location>
</feature>
<feature type="region of interest" description="Disordered" evidence="7">
    <location>
        <begin position="1194"/>
        <end position="1279"/>
    </location>
</feature>
<feature type="region of interest" description="Disordered" evidence="7">
    <location>
        <begin position="2342"/>
        <end position="2380"/>
    </location>
</feature>
<evidence type="ECO:0000256" key="4">
    <source>
        <dbReference type="ARBA" id="ARBA00022741"/>
    </source>
</evidence>
<feature type="compositionally biased region" description="Basic residues" evidence="7">
    <location>
        <begin position="1258"/>
        <end position="1273"/>
    </location>
</feature>
<feature type="compositionally biased region" description="Basic residues" evidence="7">
    <location>
        <begin position="2778"/>
        <end position="2791"/>
    </location>
</feature>
<feature type="region of interest" description="Disordered" evidence="7">
    <location>
        <begin position="2929"/>
        <end position="2951"/>
    </location>
</feature>
<feature type="region of interest" description="Disordered" evidence="7">
    <location>
        <begin position="2616"/>
        <end position="2680"/>
    </location>
</feature>
<feature type="compositionally biased region" description="Basic residues" evidence="7">
    <location>
        <begin position="1623"/>
        <end position="1635"/>
    </location>
</feature>
<feature type="compositionally biased region" description="Basic residues" evidence="7">
    <location>
        <begin position="2740"/>
        <end position="2749"/>
    </location>
</feature>
<evidence type="ECO:0000313" key="9">
    <source>
        <dbReference type="EMBL" id="GEU28674.1"/>
    </source>
</evidence>
<dbReference type="InterPro" id="IPR027417">
    <property type="entry name" value="P-loop_NTPase"/>
</dbReference>
<accession>A0A699GFS3</accession>
<feature type="region of interest" description="Disordered" evidence="7">
    <location>
        <begin position="2483"/>
        <end position="2503"/>
    </location>
</feature>
<feature type="region of interest" description="Disordered" evidence="7">
    <location>
        <begin position="623"/>
        <end position="663"/>
    </location>
</feature>
<feature type="region of interest" description="Disordered" evidence="7">
    <location>
        <begin position="2532"/>
        <end position="2583"/>
    </location>
</feature>
<feature type="compositionally biased region" description="Basic residues" evidence="7">
    <location>
        <begin position="1567"/>
        <end position="1579"/>
    </location>
</feature>
<keyword evidence="3" id="KW-1003">Cell membrane</keyword>
<dbReference type="InterPro" id="IPR050388">
    <property type="entry name" value="ABC_Ni/Peptide_Import"/>
</dbReference>
<reference evidence="9" key="1">
    <citation type="journal article" date="2019" name="Sci. Rep.">
        <title>Draft genome of Tanacetum cinerariifolium, the natural source of mosquito coil.</title>
        <authorList>
            <person name="Yamashiro T."/>
            <person name="Shiraishi A."/>
            <person name="Satake H."/>
            <person name="Nakayama K."/>
        </authorList>
    </citation>
    <scope>NUCLEOTIDE SEQUENCE</scope>
</reference>
<feature type="compositionally biased region" description="Low complexity" evidence="7">
    <location>
        <begin position="900"/>
        <end position="930"/>
    </location>
</feature>